<dbReference type="OMA" id="WFMNCSA"/>
<dbReference type="InterPro" id="IPR023395">
    <property type="entry name" value="MCP_dom_sf"/>
</dbReference>
<feature type="repeat" description="Solcar" evidence="8">
    <location>
        <begin position="1"/>
        <end position="62"/>
    </location>
</feature>
<dbReference type="STRING" id="857967.G0QPP6"/>
<dbReference type="Gene3D" id="1.50.40.10">
    <property type="entry name" value="Mitochondrial carrier domain"/>
    <property type="match status" value="1"/>
</dbReference>
<proteinExistence type="inferred from homology"/>
<keyword evidence="7 8" id="KW-0472">Membrane</keyword>
<evidence type="ECO:0000256" key="3">
    <source>
        <dbReference type="ARBA" id="ARBA00022448"/>
    </source>
</evidence>
<protein>
    <submittedName>
        <fullName evidence="10">Mitochondrial 2-oxoglutarate malate carrier, putative</fullName>
    </submittedName>
</protein>
<organism evidence="10 11">
    <name type="scientific">Ichthyophthirius multifiliis</name>
    <name type="common">White spot disease agent</name>
    <name type="synonym">Ich</name>
    <dbReference type="NCBI Taxonomy" id="5932"/>
    <lineage>
        <taxon>Eukaryota</taxon>
        <taxon>Sar</taxon>
        <taxon>Alveolata</taxon>
        <taxon>Ciliophora</taxon>
        <taxon>Intramacronucleata</taxon>
        <taxon>Oligohymenophorea</taxon>
        <taxon>Hymenostomatida</taxon>
        <taxon>Ophryoglenina</taxon>
        <taxon>Ichthyophthirius</taxon>
    </lineage>
</organism>
<gene>
    <name evidence="10" type="ORF">IMG5_070060</name>
</gene>
<dbReference type="SUPFAM" id="SSF103506">
    <property type="entry name" value="Mitochondrial carrier"/>
    <property type="match status" value="1"/>
</dbReference>
<evidence type="ECO:0000256" key="4">
    <source>
        <dbReference type="ARBA" id="ARBA00022692"/>
    </source>
</evidence>
<dbReference type="PANTHER" id="PTHR45618">
    <property type="entry name" value="MITOCHONDRIAL DICARBOXYLATE CARRIER-RELATED"/>
    <property type="match status" value="1"/>
</dbReference>
<reference evidence="10 11" key="1">
    <citation type="submission" date="2011-07" db="EMBL/GenBank/DDBJ databases">
        <authorList>
            <person name="Coyne R."/>
            <person name="Brami D."/>
            <person name="Johnson J."/>
            <person name="Hostetler J."/>
            <person name="Hannick L."/>
            <person name="Clark T."/>
            <person name="Cassidy-Hanley D."/>
            <person name="Inman J."/>
        </authorList>
    </citation>
    <scope>NUCLEOTIDE SEQUENCE [LARGE SCALE GENOMIC DNA]</scope>
    <source>
        <strain evidence="10 11">G5</strain>
    </source>
</reference>
<dbReference type="eggNOG" id="KOG0759">
    <property type="taxonomic scope" value="Eukaryota"/>
</dbReference>
<comment type="subcellular location">
    <subcellularLocation>
        <location evidence="1">Membrane</location>
        <topology evidence="1">Multi-pass membrane protein</topology>
    </subcellularLocation>
</comment>
<keyword evidence="4 8" id="KW-0812">Transmembrane</keyword>
<evidence type="ECO:0000256" key="5">
    <source>
        <dbReference type="ARBA" id="ARBA00022737"/>
    </source>
</evidence>
<dbReference type="InterPro" id="IPR050391">
    <property type="entry name" value="Mito_Metabolite_Transporter"/>
</dbReference>
<dbReference type="Pfam" id="PF00153">
    <property type="entry name" value="Mito_carr"/>
    <property type="match status" value="1"/>
</dbReference>
<dbReference type="GeneID" id="14908973"/>
<evidence type="ECO:0000256" key="8">
    <source>
        <dbReference type="PROSITE-ProRule" id="PRU00282"/>
    </source>
</evidence>
<dbReference type="RefSeq" id="XP_004036793.1">
    <property type="nucleotide sequence ID" value="XM_004036745.1"/>
</dbReference>
<keyword evidence="5" id="KW-0677">Repeat</keyword>
<dbReference type="GO" id="GO:0016020">
    <property type="term" value="C:membrane"/>
    <property type="evidence" value="ECO:0007669"/>
    <property type="project" value="UniProtKB-SubCell"/>
</dbReference>
<sequence>MIADGGRLKEMRFNYTGLLNGLQQVLQQEGLSGIFKGGFANILRAIVLNISLTGPYDYLQEKMWITFGDMAWLKWVALMWASFWATAFTLPFDNIKTRLQNQHINPEFNRLNYNGWVNAVQQVIIVEGIQGFHMGFFPFYARTFIYGWTTVFLTDKITRQLKQQAGLKEWQI</sequence>
<keyword evidence="11" id="KW-1185">Reference proteome</keyword>
<evidence type="ECO:0000313" key="10">
    <source>
        <dbReference type="EMBL" id="EGR32807.1"/>
    </source>
</evidence>
<dbReference type="EMBL" id="GL983572">
    <property type="protein sequence ID" value="EGR32807.1"/>
    <property type="molecule type" value="Genomic_DNA"/>
</dbReference>
<dbReference type="AlphaFoldDB" id="G0QPP6"/>
<evidence type="ECO:0000256" key="2">
    <source>
        <dbReference type="ARBA" id="ARBA00006375"/>
    </source>
</evidence>
<dbReference type="Proteomes" id="UP000008983">
    <property type="component" value="Unassembled WGS sequence"/>
</dbReference>
<name>G0QPP6_ICHMU</name>
<comment type="similarity">
    <text evidence="2 9">Belongs to the mitochondrial carrier (TC 2.A.29) family.</text>
</comment>
<dbReference type="InParanoid" id="G0QPP6"/>
<dbReference type="OrthoDB" id="283223at2759"/>
<keyword evidence="3 9" id="KW-0813">Transport</keyword>
<evidence type="ECO:0000256" key="9">
    <source>
        <dbReference type="RuleBase" id="RU000488"/>
    </source>
</evidence>
<evidence type="ECO:0000256" key="1">
    <source>
        <dbReference type="ARBA" id="ARBA00004141"/>
    </source>
</evidence>
<dbReference type="InterPro" id="IPR018108">
    <property type="entry name" value="MCP_transmembrane"/>
</dbReference>
<evidence type="ECO:0000256" key="6">
    <source>
        <dbReference type="ARBA" id="ARBA00022989"/>
    </source>
</evidence>
<evidence type="ECO:0000313" key="11">
    <source>
        <dbReference type="Proteomes" id="UP000008983"/>
    </source>
</evidence>
<feature type="repeat" description="Solcar" evidence="8">
    <location>
        <begin position="69"/>
        <end position="160"/>
    </location>
</feature>
<dbReference type="PROSITE" id="PS50920">
    <property type="entry name" value="SOLCAR"/>
    <property type="match status" value="2"/>
</dbReference>
<evidence type="ECO:0000256" key="7">
    <source>
        <dbReference type="ARBA" id="ARBA00023136"/>
    </source>
</evidence>
<keyword evidence="6" id="KW-1133">Transmembrane helix</keyword>
<accession>G0QPP6</accession>